<dbReference type="InterPro" id="IPR016187">
    <property type="entry name" value="CTDL_fold"/>
</dbReference>
<keyword evidence="4" id="KW-0479">Metal-binding</keyword>
<dbReference type="Proteomes" id="UP000631535">
    <property type="component" value="Unassembled WGS sequence"/>
</dbReference>
<organism evidence="8 9">
    <name type="scientific">Streptomyces daqingensis</name>
    <dbReference type="NCBI Taxonomy" id="1472640"/>
    <lineage>
        <taxon>Bacteria</taxon>
        <taxon>Bacillati</taxon>
        <taxon>Actinomycetota</taxon>
        <taxon>Actinomycetes</taxon>
        <taxon>Kitasatosporales</taxon>
        <taxon>Streptomycetaceae</taxon>
        <taxon>Streptomyces</taxon>
    </lineage>
</organism>
<reference evidence="9" key="1">
    <citation type="journal article" date="2019" name="Int. J. Syst. Evol. Microbiol.">
        <title>The Global Catalogue of Microorganisms (GCM) 10K type strain sequencing project: providing services to taxonomists for standard genome sequencing and annotation.</title>
        <authorList>
            <consortium name="The Broad Institute Genomics Platform"/>
            <consortium name="The Broad Institute Genome Sequencing Center for Infectious Disease"/>
            <person name="Wu L."/>
            <person name="Ma J."/>
        </authorList>
    </citation>
    <scope>NUCLEOTIDE SEQUENCE [LARGE SCALE GENOMIC DNA]</scope>
    <source>
        <strain evidence="9">CGMCC 4.7178</strain>
    </source>
</reference>
<comment type="similarity">
    <text evidence="4">Belongs to the EgtB family.</text>
</comment>
<comment type="pathway">
    <text evidence="3 4">Amino-acid biosynthesis; ergothioneine biosynthesis.</text>
</comment>
<feature type="region of interest" description="Disordered" evidence="5">
    <location>
        <begin position="1"/>
        <end position="38"/>
    </location>
</feature>
<dbReference type="SUPFAM" id="SSF109854">
    <property type="entry name" value="DinB/YfiT-like putative metalloenzymes"/>
    <property type="match status" value="1"/>
</dbReference>
<feature type="compositionally biased region" description="Low complexity" evidence="5">
    <location>
        <begin position="1"/>
        <end position="26"/>
    </location>
</feature>
<dbReference type="InterPro" id="IPR042095">
    <property type="entry name" value="SUMF_sf"/>
</dbReference>
<feature type="binding site" evidence="4">
    <location>
        <position position="447"/>
    </location>
    <ligand>
        <name>gamma-L-glutamyl-L-cysteine</name>
        <dbReference type="ChEBI" id="CHEBI:58173"/>
    </ligand>
</feature>
<feature type="binding site" evidence="4">
    <location>
        <begin position="108"/>
        <end position="111"/>
    </location>
    <ligand>
        <name>gamma-L-glutamyl-L-cysteine</name>
        <dbReference type="ChEBI" id="CHEBI:58173"/>
    </ligand>
</feature>
<feature type="domain" description="Sulfatase-modifying factor enzyme-like" evidence="6">
    <location>
        <begin position="201"/>
        <end position="458"/>
    </location>
</feature>
<gene>
    <name evidence="4 8" type="primary">egtB</name>
    <name evidence="8" type="ORF">GCM10012287_06480</name>
</gene>
<dbReference type="NCBIfam" id="TIGR03440">
    <property type="entry name" value="egtB_TIGR03440"/>
    <property type="match status" value="1"/>
</dbReference>
<comment type="caution">
    <text evidence="8">The sequence shown here is derived from an EMBL/GenBank/DDBJ whole genome shotgun (WGS) entry which is preliminary data.</text>
</comment>
<keyword evidence="1 4" id="KW-0560">Oxidoreductase</keyword>
<dbReference type="EMBL" id="BMMP01000002">
    <property type="protein sequence ID" value="GGO43399.1"/>
    <property type="molecule type" value="Genomic_DNA"/>
</dbReference>
<evidence type="ECO:0000256" key="1">
    <source>
        <dbReference type="ARBA" id="ARBA00023002"/>
    </source>
</evidence>
<evidence type="ECO:0000313" key="9">
    <source>
        <dbReference type="Proteomes" id="UP000631535"/>
    </source>
</evidence>
<dbReference type="Gene3D" id="3.90.1580.10">
    <property type="entry name" value="paralog of FGE (formylglycine-generating enzyme)"/>
    <property type="match status" value="1"/>
</dbReference>
<evidence type="ECO:0000256" key="2">
    <source>
        <dbReference type="ARBA" id="ARBA00023004"/>
    </source>
</evidence>
<dbReference type="Gene3D" id="1.20.120.450">
    <property type="entry name" value="dinb family like domain"/>
    <property type="match status" value="1"/>
</dbReference>
<dbReference type="InterPro" id="IPR034660">
    <property type="entry name" value="DinB/YfiT-like"/>
</dbReference>
<dbReference type="InterPro" id="IPR005532">
    <property type="entry name" value="SUMF_dom"/>
</dbReference>
<protein>
    <recommendedName>
        <fullName evidence="4">Hercynine oxygenase</fullName>
        <ecNumber evidence="4">1.14.99.50</ecNumber>
    </recommendedName>
    <alternativeName>
        <fullName evidence="4">Gamma-glutamyl hercynylcysteine S-oxide synthase</fullName>
    </alternativeName>
</protein>
<keyword evidence="2 4" id="KW-0408">Iron</keyword>
<dbReference type="PANTHER" id="PTHR23150:SF36">
    <property type="entry name" value="HERCYNINE OXYGENASE"/>
    <property type="match status" value="1"/>
</dbReference>
<feature type="binding site" evidence="4">
    <location>
        <position position="443"/>
    </location>
    <ligand>
        <name>gamma-L-glutamyl-L-cysteine</name>
        <dbReference type="ChEBI" id="CHEBI:58173"/>
    </ligand>
</feature>
<feature type="binding site" evidence="4">
    <location>
        <position position="74"/>
    </location>
    <ligand>
        <name>Fe cation</name>
        <dbReference type="ChEBI" id="CHEBI:24875"/>
    </ligand>
</feature>
<evidence type="ECO:0000256" key="5">
    <source>
        <dbReference type="SAM" id="MobiDB-lite"/>
    </source>
</evidence>
<evidence type="ECO:0000256" key="4">
    <source>
        <dbReference type="HAMAP-Rule" id="MF_02035"/>
    </source>
</evidence>
<feature type="domain" description="DinB-like" evidence="7">
    <location>
        <begin position="37"/>
        <end position="170"/>
    </location>
</feature>
<feature type="binding site" evidence="4">
    <location>
        <position position="162"/>
    </location>
    <ligand>
        <name>Fe cation</name>
        <dbReference type="ChEBI" id="CHEBI:24875"/>
    </ligand>
</feature>
<dbReference type="RefSeq" id="WP_189035499.1">
    <property type="nucleotide sequence ID" value="NZ_BMMP01000002.1"/>
</dbReference>
<dbReference type="InterPro" id="IPR051043">
    <property type="entry name" value="Sulfatase_Mod_Factor_Kinase"/>
</dbReference>
<dbReference type="PANTHER" id="PTHR23150">
    <property type="entry name" value="SULFATASE MODIFYING FACTOR 1, 2"/>
    <property type="match status" value="1"/>
</dbReference>
<dbReference type="EC" id="1.14.99.50" evidence="4"/>
<evidence type="ECO:0000313" key="8">
    <source>
        <dbReference type="EMBL" id="GGO43399.1"/>
    </source>
</evidence>
<dbReference type="Pfam" id="PF03781">
    <property type="entry name" value="FGE-sulfatase"/>
    <property type="match status" value="1"/>
</dbReference>
<name>A0ABQ2LUM0_9ACTN</name>
<feature type="binding site" evidence="4">
    <location>
        <position position="166"/>
    </location>
    <ligand>
        <name>Fe cation</name>
        <dbReference type="ChEBI" id="CHEBI:24875"/>
    </ligand>
</feature>
<proteinExistence type="inferred from homology"/>
<comment type="catalytic activity">
    <reaction evidence="4">
        <text>gamma-L-glutamyl-L-cysteine + hercynine + O2 = gamma-L-glutamyl-hercynylcysteine S-oxide + H2O</text>
        <dbReference type="Rhea" id="RHEA:42672"/>
        <dbReference type="ChEBI" id="CHEBI:15377"/>
        <dbReference type="ChEBI" id="CHEBI:15379"/>
        <dbReference type="ChEBI" id="CHEBI:15781"/>
        <dbReference type="ChEBI" id="CHEBI:58173"/>
        <dbReference type="ChEBI" id="CHEBI:82703"/>
        <dbReference type="EC" id="1.14.99.50"/>
    </reaction>
</comment>
<sequence>MSEHAAAPATAQPSAGTAPAGSAGTPRGDPRQRAAEALERARRRTLALTDCLDESELTAQHSKLMSPLAWDLAHVGNQEDIWLVRAAGGGQGVRPDLDSVYDAFQTPRADRPGLPMLSPDEARAYIAEVRRRAFESLDAAPWDAGVDPLSEEGFVFGMVAQHEQQHDETMLATHQLRRGPAVLDAPDPLAPMSRAWDEDHGEVHVPGGPFTMGTSTEPWALDNERPAHTVDVPPFDLDAVPVTNGAYQRFIEDGGYRDARWWHPEGWAYVRKADLSAPLFWRRDGAMWMRRRFGYTERVPPAEPVMHVSWYEADAYARWAGRRLPTEAEWEKAARWDPETGVSRRYPWGDEPPGEGHANLGQRHLRPAPAGAYPAGAAPCGARQLIGDVWEWTSSDFTGYPGFRAFPYREYSEVFFGSAHKVLRGGSFGTDEVACRGTFRNWDLPVRRQIFAGFRTARSSGGSL</sequence>
<comment type="cofactor">
    <cofactor evidence="4">
        <name>Fe(2+)</name>
        <dbReference type="ChEBI" id="CHEBI:29033"/>
    </cofactor>
</comment>
<dbReference type="InterPro" id="IPR017806">
    <property type="entry name" value="EgtB"/>
</dbReference>
<evidence type="ECO:0000256" key="3">
    <source>
        <dbReference type="ARBA" id="ARBA00037882"/>
    </source>
</evidence>
<evidence type="ECO:0000259" key="7">
    <source>
        <dbReference type="Pfam" id="PF12867"/>
    </source>
</evidence>
<feature type="region of interest" description="Disordered" evidence="5">
    <location>
        <begin position="343"/>
        <end position="365"/>
    </location>
</feature>
<dbReference type="Pfam" id="PF12867">
    <property type="entry name" value="DinB_2"/>
    <property type="match status" value="1"/>
</dbReference>
<accession>A0ABQ2LUM0</accession>
<comment type="function">
    <text evidence="4">Catalyzes the oxidative sulfurization of hercynine (N-alpha,N-alpha,N-alpha-trimethyl-L-histidine) into hercynyl-gamma-L-glutamyl-L-cysteine sulfoxide, a step in the biosynthesis pathway of ergothioneine.</text>
</comment>
<dbReference type="InterPro" id="IPR032890">
    <property type="entry name" value="EgtB_Actinobacteria"/>
</dbReference>
<keyword evidence="9" id="KW-1185">Reference proteome</keyword>
<dbReference type="HAMAP" id="MF_02035">
    <property type="entry name" value="EgtB"/>
    <property type="match status" value="1"/>
</dbReference>
<dbReference type="SUPFAM" id="SSF56436">
    <property type="entry name" value="C-type lectin-like"/>
    <property type="match status" value="1"/>
</dbReference>
<dbReference type="InterPro" id="IPR024775">
    <property type="entry name" value="DinB-like"/>
</dbReference>
<feature type="compositionally biased region" description="Basic and acidic residues" evidence="5">
    <location>
        <begin position="28"/>
        <end position="38"/>
    </location>
</feature>
<evidence type="ECO:0000259" key="6">
    <source>
        <dbReference type="Pfam" id="PF03781"/>
    </source>
</evidence>
<keyword evidence="4" id="KW-0503">Monooxygenase</keyword>